<dbReference type="PROSITE" id="PS50041">
    <property type="entry name" value="C_TYPE_LECTIN_2"/>
    <property type="match status" value="1"/>
</dbReference>
<reference evidence="2" key="3">
    <citation type="submission" date="2025-09" db="UniProtKB">
        <authorList>
            <consortium name="Ensembl"/>
        </authorList>
    </citation>
    <scope>IDENTIFICATION</scope>
</reference>
<dbReference type="InterPro" id="IPR016186">
    <property type="entry name" value="C-type_lectin-like/link_sf"/>
</dbReference>
<dbReference type="PANTHER" id="PTHR45784">
    <property type="entry name" value="C-TYPE LECTIN DOMAIN FAMILY 20 MEMBER A-RELATED"/>
    <property type="match status" value="1"/>
</dbReference>
<name>A0A3P9CGS3_9CICH</name>
<evidence type="ECO:0000259" key="1">
    <source>
        <dbReference type="PROSITE" id="PS50041"/>
    </source>
</evidence>
<dbReference type="Ensembl" id="ENSMZET00005021753.1">
    <property type="protein sequence ID" value="ENSMZEP00005021061.1"/>
    <property type="gene ID" value="ENSMZEG00005015805.1"/>
</dbReference>
<protein>
    <recommendedName>
        <fullName evidence="1">C-type lectin domain-containing protein</fullName>
    </recommendedName>
</protein>
<dbReference type="SUPFAM" id="SSF56436">
    <property type="entry name" value="C-type lectin-like"/>
    <property type="match status" value="1"/>
</dbReference>
<reference evidence="2" key="2">
    <citation type="submission" date="2025-08" db="UniProtKB">
        <authorList>
            <consortium name="Ensembl"/>
        </authorList>
    </citation>
    <scope>IDENTIFICATION</scope>
</reference>
<evidence type="ECO:0000313" key="3">
    <source>
        <dbReference type="Proteomes" id="UP000265160"/>
    </source>
</evidence>
<dbReference type="CDD" id="cd00037">
    <property type="entry name" value="CLECT"/>
    <property type="match status" value="1"/>
</dbReference>
<organism evidence="2 3">
    <name type="scientific">Maylandia zebra</name>
    <name type="common">zebra mbuna</name>
    <dbReference type="NCBI Taxonomy" id="106582"/>
    <lineage>
        <taxon>Eukaryota</taxon>
        <taxon>Metazoa</taxon>
        <taxon>Chordata</taxon>
        <taxon>Craniata</taxon>
        <taxon>Vertebrata</taxon>
        <taxon>Euteleostomi</taxon>
        <taxon>Actinopterygii</taxon>
        <taxon>Neopterygii</taxon>
        <taxon>Teleostei</taxon>
        <taxon>Neoteleostei</taxon>
        <taxon>Acanthomorphata</taxon>
        <taxon>Ovalentaria</taxon>
        <taxon>Cichlomorphae</taxon>
        <taxon>Cichliformes</taxon>
        <taxon>Cichlidae</taxon>
        <taxon>African cichlids</taxon>
        <taxon>Pseudocrenilabrinae</taxon>
        <taxon>Haplochromini</taxon>
        <taxon>Maylandia</taxon>
        <taxon>Maylandia zebra complex</taxon>
    </lineage>
</organism>
<dbReference type="SMART" id="SM00034">
    <property type="entry name" value="CLECT"/>
    <property type="match status" value="1"/>
</dbReference>
<keyword evidence="3" id="KW-1185">Reference proteome</keyword>
<evidence type="ECO:0000313" key="2">
    <source>
        <dbReference type="Ensembl" id="ENSMZEP00005021061.1"/>
    </source>
</evidence>
<feature type="domain" description="C-type lectin" evidence="1">
    <location>
        <begin position="41"/>
        <end position="150"/>
    </location>
</feature>
<dbReference type="GeneTree" id="ENSGT01030000234907"/>
<sequence>MTDHVGLLRRRELPFVSFFKHSPTYGCIDNANCDLKIASLVMGKNYMYISITKTWPSAREYCIKLSMDLAVIENSEENAEVSSLKPNNDAIWIGLYRVPWTWSDKSQSSLENWKSSKPDNYLGNQHCVVENNLHKWDDDICTIKYVFICHQANKLQRKSNG</sequence>
<dbReference type="InterPro" id="IPR001304">
    <property type="entry name" value="C-type_lectin-like"/>
</dbReference>
<dbReference type="AlphaFoldDB" id="A0A3P9CGS3"/>
<dbReference type="Pfam" id="PF00059">
    <property type="entry name" value="Lectin_C"/>
    <property type="match status" value="1"/>
</dbReference>
<dbReference type="PANTHER" id="PTHR45784:SF3">
    <property type="entry name" value="C-TYPE LECTIN DOMAIN FAMILY 4 MEMBER K-LIKE-RELATED"/>
    <property type="match status" value="1"/>
</dbReference>
<dbReference type="InterPro" id="IPR016187">
    <property type="entry name" value="CTDL_fold"/>
</dbReference>
<reference evidence="2 3" key="1">
    <citation type="journal article" date="2014" name="Nature">
        <title>The genomic substrate for adaptive radiation in African cichlid fish.</title>
        <authorList>
            <person name="Brawand D."/>
            <person name="Wagner C.E."/>
            <person name="Li Y.I."/>
            <person name="Malinsky M."/>
            <person name="Keller I."/>
            <person name="Fan S."/>
            <person name="Simakov O."/>
            <person name="Ng A.Y."/>
            <person name="Lim Z.W."/>
            <person name="Bezault E."/>
            <person name="Turner-Maier J."/>
            <person name="Johnson J."/>
            <person name="Alcazar R."/>
            <person name="Noh H.J."/>
            <person name="Russell P."/>
            <person name="Aken B."/>
            <person name="Alfoldi J."/>
            <person name="Amemiya C."/>
            <person name="Azzouzi N."/>
            <person name="Baroiller J.F."/>
            <person name="Barloy-Hubler F."/>
            <person name="Berlin A."/>
            <person name="Bloomquist R."/>
            <person name="Carleton K.L."/>
            <person name="Conte M.A."/>
            <person name="D'Cotta H."/>
            <person name="Eshel O."/>
            <person name="Gaffney L."/>
            <person name="Galibert F."/>
            <person name="Gante H.F."/>
            <person name="Gnerre S."/>
            <person name="Greuter L."/>
            <person name="Guyon R."/>
            <person name="Haddad N.S."/>
            <person name="Haerty W."/>
            <person name="Harris R.M."/>
            <person name="Hofmann H.A."/>
            <person name="Hourlier T."/>
            <person name="Hulata G."/>
            <person name="Jaffe D.B."/>
            <person name="Lara M."/>
            <person name="Lee A.P."/>
            <person name="MacCallum I."/>
            <person name="Mwaiko S."/>
            <person name="Nikaido M."/>
            <person name="Nishihara H."/>
            <person name="Ozouf-Costaz C."/>
            <person name="Penman D.J."/>
            <person name="Przybylski D."/>
            <person name="Rakotomanga M."/>
            <person name="Renn S.C.P."/>
            <person name="Ribeiro F.J."/>
            <person name="Ron M."/>
            <person name="Salzburger W."/>
            <person name="Sanchez-Pulido L."/>
            <person name="Santos M.E."/>
            <person name="Searle S."/>
            <person name="Sharpe T."/>
            <person name="Swofford R."/>
            <person name="Tan F.J."/>
            <person name="Williams L."/>
            <person name="Young S."/>
            <person name="Yin S."/>
            <person name="Okada N."/>
            <person name="Kocher T.D."/>
            <person name="Miska E.A."/>
            <person name="Lander E.S."/>
            <person name="Venkatesh B."/>
            <person name="Fernald R.D."/>
            <person name="Meyer A."/>
            <person name="Ponting C.P."/>
            <person name="Streelman J.T."/>
            <person name="Lindblad-Toh K."/>
            <person name="Seehausen O."/>
            <person name="Di Palma F."/>
        </authorList>
    </citation>
    <scope>NUCLEOTIDE SEQUENCE</scope>
</reference>
<proteinExistence type="predicted"/>
<dbReference type="Proteomes" id="UP000265160">
    <property type="component" value="LG11"/>
</dbReference>
<accession>A0A3P9CGS3</accession>
<dbReference type="Gene3D" id="3.10.100.10">
    <property type="entry name" value="Mannose-Binding Protein A, subunit A"/>
    <property type="match status" value="1"/>
</dbReference>